<feature type="region of interest" description="Disordered" evidence="2">
    <location>
        <begin position="1"/>
        <end position="50"/>
    </location>
</feature>
<organism evidence="3 4">
    <name type="scientific">Monilinia vaccinii-corymbosi</name>
    <dbReference type="NCBI Taxonomy" id="61207"/>
    <lineage>
        <taxon>Eukaryota</taxon>
        <taxon>Fungi</taxon>
        <taxon>Dikarya</taxon>
        <taxon>Ascomycota</taxon>
        <taxon>Pezizomycotina</taxon>
        <taxon>Leotiomycetes</taxon>
        <taxon>Helotiales</taxon>
        <taxon>Sclerotiniaceae</taxon>
        <taxon>Monilinia</taxon>
    </lineage>
</organism>
<sequence>MKKTSQLKMKKADIKMEQTQKLREERTVRRDSLKADNGMSDDQQDSDDILSMKEYLTAEARELSQHQDVLDAAVDVFNLHKQRFWEEIDEHDERVRKFEDLRAQTMACLQEMLDEVSLENMKLKKRTAEHEKEVADFKNKVKEHDKAAKAMASKHDARELELEERKAMFEKMIAEKHVKIQLRKLESQKEEQDFDSDDSSIEEEYMQGLGMDIDDAGDDDHGQGLEAGRSTGWTV</sequence>
<keyword evidence="4" id="KW-1185">Reference proteome</keyword>
<protein>
    <submittedName>
        <fullName evidence="3">Uncharacterized protein</fullName>
    </submittedName>
</protein>
<feature type="coiled-coil region" evidence="1">
    <location>
        <begin position="106"/>
        <end position="147"/>
    </location>
</feature>
<dbReference type="AlphaFoldDB" id="A0A8A3PIT8"/>
<feature type="compositionally biased region" description="Acidic residues" evidence="2">
    <location>
        <begin position="192"/>
        <end position="205"/>
    </location>
</feature>
<keyword evidence="1" id="KW-0175">Coiled coil</keyword>
<name>A0A8A3PIT8_9HELO</name>
<evidence type="ECO:0000256" key="2">
    <source>
        <dbReference type="SAM" id="MobiDB-lite"/>
    </source>
</evidence>
<reference evidence="3" key="1">
    <citation type="submission" date="2020-10" db="EMBL/GenBank/DDBJ databases">
        <title>Genome Sequence of Monilinia vaccinii-corymbosi Sheds Light on Mummy Berry Disease Infection of Blueberry and Mating Type.</title>
        <authorList>
            <person name="Yow A.G."/>
            <person name="Zhang Y."/>
            <person name="Bansal K."/>
            <person name="Eacker S.M."/>
            <person name="Sullivan S."/>
            <person name="Liachko I."/>
            <person name="Cubeta M.A."/>
            <person name="Rollins J.A."/>
            <person name="Ashrafi H."/>
        </authorList>
    </citation>
    <scope>NUCLEOTIDE SEQUENCE</scope>
    <source>
        <strain evidence="3">RL-1</strain>
    </source>
</reference>
<dbReference type="Proteomes" id="UP000672032">
    <property type="component" value="Chromosome 5"/>
</dbReference>
<dbReference type="EMBL" id="CP063409">
    <property type="protein sequence ID" value="QSZ35178.1"/>
    <property type="molecule type" value="Genomic_DNA"/>
</dbReference>
<evidence type="ECO:0000313" key="3">
    <source>
        <dbReference type="EMBL" id="QSZ35178.1"/>
    </source>
</evidence>
<evidence type="ECO:0000256" key="1">
    <source>
        <dbReference type="SAM" id="Coils"/>
    </source>
</evidence>
<feature type="compositionally biased region" description="Basic and acidic residues" evidence="2">
    <location>
        <begin position="10"/>
        <end position="34"/>
    </location>
</feature>
<feature type="region of interest" description="Disordered" evidence="2">
    <location>
        <begin position="186"/>
        <end position="235"/>
    </location>
</feature>
<gene>
    <name evidence="3" type="ORF">DSL72_008045</name>
</gene>
<evidence type="ECO:0000313" key="4">
    <source>
        <dbReference type="Proteomes" id="UP000672032"/>
    </source>
</evidence>
<accession>A0A8A3PIT8</accession>
<proteinExistence type="predicted"/>